<sequence>MPPRGSGNLLREEAPIEEARNRAEKLQAGSAASGLRDFSLATLQPLRGPLGAGASQGRSLAESGMWDQYQAHGANFDTGEDHADMNIELEDVGDDILHEEEEDFLSEIMSKAEPQQADIQSTGSALAPGQYSSEWFPYPTKMMFLLDTLDNLPRLRVSDSLMRVFLWILKEAGCHEAVVLLLKQSLLRQ</sequence>
<gene>
    <name evidence="2" type="ORF">DFH08DRAFT_827917</name>
</gene>
<dbReference type="Proteomes" id="UP001218218">
    <property type="component" value="Unassembled WGS sequence"/>
</dbReference>
<feature type="compositionally biased region" description="Basic and acidic residues" evidence="1">
    <location>
        <begin position="10"/>
        <end position="25"/>
    </location>
</feature>
<protein>
    <submittedName>
        <fullName evidence="2">Uncharacterized protein</fullName>
    </submittedName>
</protein>
<reference evidence="2" key="1">
    <citation type="submission" date="2023-03" db="EMBL/GenBank/DDBJ databases">
        <title>Massive genome expansion in bonnet fungi (Mycena s.s.) driven by repeated elements and novel gene families across ecological guilds.</title>
        <authorList>
            <consortium name="Lawrence Berkeley National Laboratory"/>
            <person name="Harder C.B."/>
            <person name="Miyauchi S."/>
            <person name="Viragh M."/>
            <person name="Kuo A."/>
            <person name="Thoen E."/>
            <person name="Andreopoulos B."/>
            <person name="Lu D."/>
            <person name="Skrede I."/>
            <person name="Drula E."/>
            <person name="Henrissat B."/>
            <person name="Morin E."/>
            <person name="Kohler A."/>
            <person name="Barry K."/>
            <person name="LaButti K."/>
            <person name="Morin E."/>
            <person name="Salamov A."/>
            <person name="Lipzen A."/>
            <person name="Mereny Z."/>
            <person name="Hegedus B."/>
            <person name="Baldrian P."/>
            <person name="Stursova M."/>
            <person name="Weitz H."/>
            <person name="Taylor A."/>
            <person name="Grigoriev I.V."/>
            <person name="Nagy L.G."/>
            <person name="Martin F."/>
            <person name="Kauserud H."/>
        </authorList>
    </citation>
    <scope>NUCLEOTIDE SEQUENCE</scope>
    <source>
        <strain evidence="2">CBHHK002</strain>
    </source>
</reference>
<proteinExistence type="predicted"/>
<keyword evidence="3" id="KW-1185">Reference proteome</keyword>
<dbReference type="AlphaFoldDB" id="A0AAD7E6V2"/>
<accession>A0AAD7E6V2</accession>
<name>A0AAD7E6V2_9AGAR</name>
<feature type="region of interest" description="Disordered" evidence="1">
    <location>
        <begin position="1"/>
        <end position="31"/>
    </location>
</feature>
<evidence type="ECO:0000256" key="1">
    <source>
        <dbReference type="SAM" id="MobiDB-lite"/>
    </source>
</evidence>
<evidence type="ECO:0000313" key="3">
    <source>
        <dbReference type="Proteomes" id="UP001218218"/>
    </source>
</evidence>
<comment type="caution">
    <text evidence="2">The sequence shown here is derived from an EMBL/GenBank/DDBJ whole genome shotgun (WGS) entry which is preliminary data.</text>
</comment>
<organism evidence="2 3">
    <name type="scientific">Mycena albidolilacea</name>
    <dbReference type="NCBI Taxonomy" id="1033008"/>
    <lineage>
        <taxon>Eukaryota</taxon>
        <taxon>Fungi</taxon>
        <taxon>Dikarya</taxon>
        <taxon>Basidiomycota</taxon>
        <taxon>Agaricomycotina</taxon>
        <taxon>Agaricomycetes</taxon>
        <taxon>Agaricomycetidae</taxon>
        <taxon>Agaricales</taxon>
        <taxon>Marasmiineae</taxon>
        <taxon>Mycenaceae</taxon>
        <taxon>Mycena</taxon>
    </lineage>
</organism>
<dbReference type="EMBL" id="JARIHO010000146">
    <property type="protein sequence ID" value="KAJ7301002.1"/>
    <property type="molecule type" value="Genomic_DNA"/>
</dbReference>
<evidence type="ECO:0000313" key="2">
    <source>
        <dbReference type="EMBL" id="KAJ7301002.1"/>
    </source>
</evidence>